<dbReference type="STRING" id="86630.A0A367K3E9"/>
<feature type="non-terminal residue" evidence="1">
    <location>
        <position position="1"/>
    </location>
</feature>
<dbReference type="OrthoDB" id="2229517at2759"/>
<accession>A0A367K3E9</accession>
<dbReference type="EMBL" id="PJQL01000345">
    <property type="protein sequence ID" value="RCH96690.1"/>
    <property type="molecule type" value="Genomic_DNA"/>
</dbReference>
<evidence type="ECO:0000313" key="2">
    <source>
        <dbReference type="Proteomes" id="UP000252139"/>
    </source>
</evidence>
<comment type="caution">
    <text evidence="1">The sequence shown here is derived from an EMBL/GenBank/DDBJ whole genome shotgun (WGS) entry which is preliminary data.</text>
</comment>
<sequence length="166" mass="18029">ASSFAYLGVPFSPQGKIATDLLIRRNTASAISAMRATLLPIVVSTLPLSGPSLSTVCESASFNLSNSSSLKKHKINFFEWLSMVIIPLQPAPSSIGQPDLGVDSYLTLRMCVHDRSRLLRWRMGWLSGSPIACCGHPHVSRAHLLSCFRVAIRLNVALSNHSNSLD</sequence>
<keyword evidence="2" id="KW-1185">Reference proteome</keyword>
<protein>
    <submittedName>
        <fullName evidence="1">Uncharacterized protein</fullName>
    </submittedName>
</protein>
<name>A0A367K3E9_RHIAZ</name>
<reference evidence="1 2" key="1">
    <citation type="journal article" date="2018" name="G3 (Bethesda)">
        <title>Phylogenetic and Phylogenomic Definition of Rhizopus Species.</title>
        <authorList>
            <person name="Gryganskyi A.P."/>
            <person name="Golan J."/>
            <person name="Dolatabadi S."/>
            <person name="Mondo S."/>
            <person name="Robb S."/>
            <person name="Idnurm A."/>
            <person name="Muszewska A."/>
            <person name="Steczkiewicz K."/>
            <person name="Masonjones S."/>
            <person name="Liao H.L."/>
            <person name="Gajdeczka M.T."/>
            <person name="Anike F."/>
            <person name="Vuek A."/>
            <person name="Anishchenko I.M."/>
            <person name="Voigt K."/>
            <person name="de Hoog G.S."/>
            <person name="Smith M.E."/>
            <person name="Heitman J."/>
            <person name="Vilgalys R."/>
            <person name="Stajich J.E."/>
        </authorList>
    </citation>
    <scope>NUCLEOTIDE SEQUENCE [LARGE SCALE GENOMIC DNA]</scope>
    <source>
        <strain evidence="1 2">CBS 357.93</strain>
    </source>
</reference>
<proteinExistence type="predicted"/>
<dbReference type="Proteomes" id="UP000252139">
    <property type="component" value="Unassembled WGS sequence"/>
</dbReference>
<dbReference type="AlphaFoldDB" id="A0A367K3E9"/>
<gene>
    <name evidence="1" type="ORF">CU097_014886</name>
</gene>
<evidence type="ECO:0000313" key="1">
    <source>
        <dbReference type="EMBL" id="RCH96690.1"/>
    </source>
</evidence>
<organism evidence="1 2">
    <name type="scientific">Rhizopus azygosporus</name>
    <name type="common">Rhizopus microsporus var. azygosporus</name>
    <dbReference type="NCBI Taxonomy" id="86630"/>
    <lineage>
        <taxon>Eukaryota</taxon>
        <taxon>Fungi</taxon>
        <taxon>Fungi incertae sedis</taxon>
        <taxon>Mucoromycota</taxon>
        <taxon>Mucoromycotina</taxon>
        <taxon>Mucoromycetes</taxon>
        <taxon>Mucorales</taxon>
        <taxon>Mucorineae</taxon>
        <taxon>Rhizopodaceae</taxon>
        <taxon>Rhizopus</taxon>
    </lineage>
</organism>